<dbReference type="PROSITE" id="PS50109">
    <property type="entry name" value="HIS_KIN"/>
    <property type="match status" value="1"/>
</dbReference>
<dbReference type="GO" id="GO:0005886">
    <property type="term" value="C:plasma membrane"/>
    <property type="evidence" value="ECO:0007669"/>
    <property type="project" value="UniProtKB-SubCell"/>
</dbReference>
<dbReference type="OrthoDB" id="9804645at2"/>
<dbReference type="Pfam" id="PF02518">
    <property type="entry name" value="HATPase_c"/>
    <property type="match status" value="1"/>
</dbReference>
<evidence type="ECO:0000313" key="12">
    <source>
        <dbReference type="EMBL" id="ABD79815.1"/>
    </source>
</evidence>
<dbReference type="PANTHER" id="PTHR44936:SF10">
    <property type="entry name" value="SENSOR PROTEIN RSTB"/>
    <property type="match status" value="1"/>
</dbReference>
<reference evidence="12 13" key="1">
    <citation type="journal article" date="2008" name="PLoS Genet.">
        <title>Complete genome sequence of the complex carbohydrate-degrading marine bacterium, Saccharophagus degradans strain 2-40 T.</title>
        <authorList>
            <person name="Weiner R.M."/>
            <person name="Taylor L.E.II."/>
            <person name="Henrissat B."/>
            <person name="Hauser L."/>
            <person name="Land M."/>
            <person name="Coutinho P.M."/>
            <person name="Rancurel C."/>
            <person name="Saunders E.H."/>
            <person name="Longmire A.G."/>
            <person name="Zhang H."/>
            <person name="Bayer E.A."/>
            <person name="Gilbert H.J."/>
            <person name="Larimer F."/>
            <person name="Zhulin I.B."/>
            <person name="Ekborg N.A."/>
            <person name="Lamed R."/>
            <person name="Richardson P.M."/>
            <person name="Borovok I."/>
            <person name="Hutcheson S."/>
        </authorList>
    </citation>
    <scope>NUCLEOTIDE SEQUENCE [LARGE SCALE GENOMIC DNA]</scope>
    <source>
        <strain evidence="13">2-40 / ATCC 43961 / DSM 17024</strain>
    </source>
</reference>
<dbReference type="STRING" id="203122.Sde_0551"/>
<evidence type="ECO:0000256" key="7">
    <source>
        <dbReference type="ARBA" id="ARBA00022741"/>
    </source>
</evidence>
<sequence>MNRAFVSLYVLLVFSVVAVGWGTDKLWQVFNPVGEIEPFEQEFFAILEFELAAVPDEKIFERVVELNQELELHIDIYALDEFAQSSIAQDIAGGGLVALFDEQGGRQIYKQLAQRDWVVRVIKPSEIAPNYALYKNAFLVFFYLAIAVVVYFWVWPLSRDMRTLEMQTKNVGRDGVVDTVNLGPSSNVWSLANAFNVMANRVKELIHSHREMTYAVSHELRTPLARMKFALTMASETEDKTKLREHLASVREDVSDMDALVNQLLSYAGFEHGDPRLNFQQGDLMALAENVVANLSPLQPNIAVSIHNALTSEPRCEWVLMERALHNLIQNGLRYGTSKLHITLSQTQQHYSVVVEDDGSGVPEDERARVFEAFVRLQATGAPKQSGFGLGLAIVKRIAHWHKGEVAVTQSQWGGAKFTFTWPVLIANG</sequence>
<proteinExistence type="predicted"/>
<keyword evidence="7" id="KW-0547">Nucleotide-binding</keyword>
<dbReference type="HOGENOM" id="CLU_000445_89_27_6"/>
<dbReference type="InterPro" id="IPR050980">
    <property type="entry name" value="2C_sensor_his_kinase"/>
</dbReference>
<dbReference type="GO" id="GO:0005524">
    <property type="term" value="F:ATP binding"/>
    <property type="evidence" value="ECO:0007669"/>
    <property type="project" value="UniProtKB-KW"/>
</dbReference>
<dbReference type="InterPro" id="IPR036890">
    <property type="entry name" value="HATPase_C_sf"/>
</dbReference>
<dbReference type="InterPro" id="IPR003661">
    <property type="entry name" value="HisK_dim/P_dom"/>
</dbReference>
<dbReference type="Pfam" id="PF00512">
    <property type="entry name" value="HisKA"/>
    <property type="match status" value="1"/>
</dbReference>
<protein>
    <recommendedName>
        <fullName evidence="3">histidine kinase</fullName>
        <ecNumber evidence="3">2.7.13.3</ecNumber>
    </recommendedName>
</protein>
<dbReference type="AlphaFoldDB" id="Q21NB4"/>
<gene>
    <name evidence="12" type="ordered locus">Sde_0551</name>
</gene>
<evidence type="ECO:0000256" key="9">
    <source>
        <dbReference type="ARBA" id="ARBA00022840"/>
    </source>
</evidence>
<feature type="domain" description="Histidine kinase" evidence="11">
    <location>
        <begin position="215"/>
        <end position="426"/>
    </location>
</feature>
<dbReference type="Proteomes" id="UP000001947">
    <property type="component" value="Chromosome"/>
</dbReference>
<dbReference type="EMBL" id="CP000282">
    <property type="protein sequence ID" value="ABD79815.1"/>
    <property type="molecule type" value="Genomic_DNA"/>
</dbReference>
<dbReference type="Gene3D" id="3.30.565.10">
    <property type="entry name" value="Histidine kinase-like ATPase, C-terminal domain"/>
    <property type="match status" value="1"/>
</dbReference>
<evidence type="ECO:0000259" key="11">
    <source>
        <dbReference type="PROSITE" id="PS50109"/>
    </source>
</evidence>
<dbReference type="PRINTS" id="PR00344">
    <property type="entry name" value="BCTRLSENSOR"/>
</dbReference>
<dbReference type="SMART" id="SM00387">
    <property type="entry name" value="HATPase_c"/>
    <property type="match status" value="1"/>
</dbReference>
<dbReference type="CDD" id="cd00082">
    <property type="entry name" value="HisKA"/>
    <property type="match status" value="1"/>
</dbReference>
<dbReference type="InterPro" id="IPR003594">
    <property type="entry name" value="HATPase_dom"/>
</dbReference>
<keyword evidence="5" id="KW-0597">Phosphoprotein</keyword>
<keyword evidence="4" id="KW-1003">Cell membrane</keyword>
<dbReference type="SUPFAM" id="SSF47384">
    <property type="entry name" value="Homodimeric domain of signal transducing histidine kinase"/>
    <property type="match status" value="1"/>
</dbReference>
<evidence type="ECO:0000256" key="4">
    <source>
        <dbReference type="ARBA" id="ARBA00022475"/>
    </source>
</evidence>
<evidence type="ECO:0000256" key="8">
    <source>
        <dbReference type="ARBA" id="ARBA00022777"/>
    </source>
</evidence>
<keyword evidence="13" id="KW-1185">Reference proteome</keyword>
<keyword evidence="8" id="KW-0418">Kinase</keyword>
<keyword evidence="9 12" id="KW-0067">ATP-binding</keyword>
<keyword evidence="10" id="KW-0472">Membrane</keyword>
<keyword evidence="10" id="KW-1133">Transmembrane helix</keyword>
<feature type="transmembrane region" description="Helical" evidence="10">
    <location>
        <begin position="137"/>
        <end position="157"/>
    </location>
</feature>
<dbReference type="SUPFAM" id="SSF55874">
    <property type="entry name" value="ATPase domain of HSP90 chaperone/DNA topoisomerase II/histidine kinase"/>
    <property type="match status" value="1"/>
</dbReference>
<dbReference type="EC" id="2.7.13.3" evidence="3"/>
<name>Q21NB4_SACD2</name>
<dbReference type="InterPro" id="IPR036097">
    <property type="entry name" value="HisK_dim/P_sf"/>
</dbReference>
<dbReference type="Gene3D" id="1.10.287.130">
    <property type="match status" value="1"/>
</dbReference>
<accession>Q21NB4</accession>
<dbReference type="RefSeq" id="WP_011467036.1">
    <property type="nucleotide sequence ID" value="NC_007912.1"/>
</dbReference>
<evidence type="ECO:0000256" key="6">
    <source>
        <dbReference type="ARBA" id="ARBA00022679"/>
    </source>
</evidence>
<dbReference type="eggNOG" id="COG2205">
    <property type="taxonomic scope" value="Bacteria"/>
</dbReference>
<comment type="subcellular location">
    <subcellularLocation>
        <location evidence="2">Cell membrane</location>
        <topology evidence="2">Multi-pass membrane protein</topology>
    </subcellularLocation>
</comment>
<dbReference type="SMART" id="SM00388">
    <property type="entry name" value="HisKA"/>
    <property type="match status" value="1"/>
</dbReference>
<evidence type="ECO:0000256" key="2">
    <source>
        <dbReference type="ARBA" id="ARBA00004651"/>
    </source>
</evidence>
<keyword evidence="10" id="KW-0812">Transmembrane</keyword>
<evidence type="ECO:0000256" key="10">
    <source>
        <dbReference type="SAM" id="Phobius"/>
    </source>
</evidence>
<evidence type="ECO:0000256" key="3">
    <source>
        <dbReference type="ARBA" id="ARBA00012438"/>
    </source>
</evidence>
<comment type="catalytic activity">
    <reaction evidence="1">
        <text>ATP + protein L-histidine = ADP + protein N-phospho-L-histidine.</text>
        <dbReference type="EC" id="2.7.13.3"/>
    </reaction>
</comment>
<dbReference type="PANTHER" id="PTHR44936">
    <property type="entry name" value="SENSOR PROTEIN CREC"/>
    <property type="match status" value="1"/>
</dbReference>
<dbReference type="GeneID" id="98612245"/>
<dbReference type="InterPro" id="IPR004358">
    <property type="entry name" value="Sig_transdc_His_kin-like_C"/>
</dbReference>
<dbReference type="InterPro" id="IPR005467">
    <property type="entry name" value="His_kinase_dom"/>
</dbReference>
<organism evidence="12 13">
    <name type="scientific">Saccharophagus degradans (strain 2-40 / ATCC 43961 / DSM 17024)</name>
    <dbReference type="NCBI Taxonomy" id="203122"/>
    <lineage>
        <taxon>Bacteria</taxon>
        <taxon>Pseudomonadati</taxon>
        <taxon>Pseudomonadota</taxon>
        <taxon>Gammaproteobacteria</taxon>
        <taxon>Cellvibrionales</taxon>
        <taxon>Cellvibrionaceae</taxon>
        <taxon>Saccharophagus</taxon>
    </lineage>
</organism>
<dbReference type="KEGG" id="sde:Sde_0551"/>
<evidence type="ECO:0000256" key="5">
    <source>
        <dbReference type="ARBA" id="ARBA00022553"/>
    </source>
</evidence>
<keyword evidence="6" id="KW-0808">Transferase</keyword>
<evidence type="ECO:0000313" key="13">
    <source>
        <dbReference type="Proteomes" id="UP000001947"/>
    </source>
</evidence>
<evidence type="ECO:0000256" key="1">
    <source>
        <dbReference type="ARBA" id="ARBA00000085"/>
    </source>
</evidence>
<dbReference type="GO" id="GO:0000155">
    <property type="term" value="F:phosphorelay sensor kinase activity"/>
    <property type="evidence" value="ECO:0007669"/>
    <property type="project" value="InterPro"/>
</dbReference>